<accession>X1RKB9</accession>
<dbReference type="AlphaFoldDB" id="X1RKB9"/>
<organism evidence="1">
    <name type="scientific">marine sediment metagenome</name>
    <dbReference type="NCBI Taxonomy" id="412755"/>
    <lineage>
        <taxon>unclassified sequences</taxon>
        <taxon>metagenomes</taxon>
        <taxon>ecological metagenomes</taxon>
    </lineage>
</organism>
<protein>
    <submittedName>
        <fullName evidence="1">Uncharacterized protein</fullName>
    </submittedName>
</protein>
<comment type="caution">
    <text evidence="1">The sequence shown here is derived from an EMBL/GenBank/DDBJ whole genome shotgun (WGS) entry which is preliminary data.</text>
</comment>
<gene>
    <name evidence="1" type="ORF">S12H4_21146</name>
</gene>
<reference evidence="1" key="1">
    <citation type="journal article" date="2014" name="Front. Microbiol.">
        <title>High frequency of phylogenetically diverse reductive dehalogenase-homologous genes in deep subseafloor sedimentary metagenomes.</title>
        <authorList>
            <person name="Kawai M."/>
            <person name="Futagami T."/>
            <person name="Toyoda A."/>
            <person name="Takaki Y."/>
            <person name="Nishi S."/>
            <person name="Hori S."/>
            <person name="Arai W."/>
            <person name="Tsubouchi T."/>
            <person name="Morono Y."/>
            <person name="Uchiyama I."/>
            <person name="Ito T."/>
            <person name="Fujiyama A."/>
            <person name="Inagaki F."/>
            <person name="Takami H."/>
        </authorList>
    </citation>
    <scope>NUCLEOTIDE SEQUENCE</scope>
    <source>
        <strain evidence="1">Expedition CK06-06</strain>
    </source>
</reference>
<dbReference type="EMBL" id="BARW01010837">
    <property type="protein sequence ID" value="GAI81068.1"/>
    <property type="molecule type" value="Genomic_DNA"/>
</dbReference>
<sequence>DESFSSIANLIKNDPEIDFMEIFKAHRERKEKIHTQEHKLILKYCLLHYQLL</sequence>
<name>X1RKB9_9ZZZZ</name>
<proteinExistence type="predicted"/>
<evidence type="ECO:0000313" key="1">
    <source>
        <dbReference type="EMBL" id="GAI81068.1"/>
    </source>
</evidence>
<feature type="non-terminal residue" evidence="1">
    <location>
        <position position="1"/>
    </location>
</feature>